<evidence type="ECO:0000256" key="1">
    <source>
        <dbReference type="ARBA" id="ARBA00022527"/>
    </source>
</evidence>
<dbReference type="Proteomes" id="UP000754710">
    <property type="component" value="Unassembled WGS sequence"/>
</dbReference>
<accession>A0ABS7RRD9</accession>
<dbReference type="RefSeq" id="WP_221026322.1">
    <property type="nucleotide sequence ID" value="NZ_JAIEZQ010000003.1"/>
</dbReference>
<keyword evidence="1" id="KW-0418">Kinase</keyword>
<gene>
    <name evidence="3" type="ORF">K1X13_16950</name>
</gene>
<dbReference type="InterPro" id="IPR036890">
    <property type="entry name" value="HATPase_C_sf"/>
</dbReference>
<dbReference type="EMBL" id="JAIEZQ010000003">
    <property type="protein sequence ID" value="MBY9076525.1"/>
    <property type="molecule type" value="Genomic_DNA"/>
</dbReference>
<dbReference type="CDD" id="cd16936">
    <property type="entry name" value="HATPase_RsbW-like"/>
    <property type="match status" value="1"/>
</dbReference>
<keyword evidence="3" id="KW-0067">ATP-binding</keyword>
<name>A0ABS7RRD9_9ACTN</name>
<reference evidence="3 4" key="1">
    <citation type="submission" date="2021-08" db="EMBL/GenBank/DDBJ databases">
        <title>Nocardioides bacterium WL0053 sp. nov., isolated from the sediment.</title>
        <authorList>
            <person name="Wang L."/>
            <person name="Zhang D."/>
            <person name="Zhang A."/>
        </authorList>
    </citation>
    <scope>NUCLEOTIDE SEQUENCE [LARGE SCALE GENOMIC DNA]</scope>
    <source>
        <strain evidence="3 4">WL0053</strain>
    </source>
</reference>
<dbReference type="InterPro" id="IPR003594">
    <property type="entry name" value="HATPase_dom"/>
</dbReference>
<proteinExistence type="predicted"/>
<keyword evidence="3" id="KW-0547">Nucleotide-binding</keyword>
<organism evidence="3 4">
    <name type="scientific">Nocardioides jiangsuensis</name>
    <dbReference type="NCBI Taxonomy" id="2866161"/>
    <lineage>
        <taxon>Bacteria</taxon>
        <taxon>Bacillati</taxon>
        <taxon>Actinomycetota</taxon>
        <taxon>Actinomycetes</taxon>
        <taxon>Propionibacteriales</taxon>
        <taxon>Nocardioidaceae</taxon>
        <taxon>Nocardioides</taxon>
    </lineage>
</organism>
<dbReference type="PANTHER" id="PTHR35526:SF3">
    <property type="entry name" value="ANTI-SIGMA-F FACTOR RSBW"/>
    <property type="match status" value="1"/>
</dbReference>
<feature type="domain" description="Histidine kinase/HSP90-like ATPase" evidence="2">
    <location>
        <begin position="14"/>
        <end position="124"/>
    </location>
</feature>
<dbReference type="Pfam" id="PF13581">
    <property type="entry name" value="HATPase_c_2"/>
    <property type="match status" value="1"/>
</dbReference>
<keyword evidence="1" id="KW-0808">Transferase</keyword>
<evidence type="ECO:0000259" key="2">
    <source>
        <dbReference type="Pfam" id="PF13581"/>
    </source>
</evidence>
<dbReference type="PANTHER" id="PTHR35526">
    <property type="entry name" value="ANTI-SIGMA-F FACTOR RSBW-RELATED"/>
    <property type="match status" value="1"/>
</dbReference>
<protein>
    <submittedName>
        <fullName evidence="3">ATP-binding protein</fullName>
    </submittedName>
</protein>
<dbReference type="Gene3D" id="3.30.565.10">
    <property type="entry name" value="Histidine kinase-like ATPase, C-terminal domain"/>
    <property type="match status" value="1"/>
</dbReference>
<dbReference type="GO" id="GO:0005524">
    <property type="term" value="F:ATP binding"/>
    <property type="evidence" value="ECO:0007669"/>
    <property type="project" value="UniProtKB-KW"/>
</dbReference>
<keyword evidence="1" id="KW-0723">Serine/threonine-protein kinase</keyword>
<evidence type="ECO:0000313" key="4">
    <source>
        <dbReference type="Proteomes" id="UP000754710"/>
    </source>
</evidence>
<evidence type="ECO:0000313" key="3">
    <source>
        <dbReference type="EMBL" id="MBY9076525.1"/>
    </source>
</evidence>
<comment type="caution">
    <text evidence="3">The sequence shown here is derived from an EMBL/GenBank/DDBJ whole genome shotgun (WGS) entry which is preliminary data.</text>
</comment>
<dbReference type="InterPro" id="IPR050267">
    <property type="entry name" value="Anti-sigma-factor_SerPK"/>
</dbReference>
<sequence length="135" mass="14797">MPGAVEWSFEARWPAEPRHIRDARQFVCDQLRAAGLAHLVDCSALVVSELVTNAVVHARSPFRVRLSRVGDFVLVEVYDDSSDTADRRDHGPADLSGRGLDLVDTLTSDWGVTPQPTGGKTVWARVPMTGSPINF</sequence>
<keyword evidence="4" id="KW-1185">Reference proteome</keyword>
<dbReference type="SUPFAM" id="SSF55874">
    <property type="entry name" value="ATPase domain of HSP90 chaperone/DNA topoisomerase II/histidine kinase"/>
    <property type="match status" value="1"/>
</dbReference>